<dbReference type="AlphaFoldDB" id="A0A4Y2VJ48"/>
<keyword evidence="2" id="KW-1185">Reference proteome</keyword>
<protein>
    <submittedName>
        <fullName evidence="1">Uncharacterized protein</fullName>
    </submittedName>
</protein>
<gene>
    <name evidence="1" type="ORF">AVEN_52875_1</name>
</gene>
<comment type="caution">
    <text evidence="1">The sequence shown here is derived from an EMBL/GenBank/DDBJ whole genome shotgun (WGS) entry which is preliminary data.</text>
</comment>
<feature type="non-terminal residue" evidence="1">
    <location>
        <position position="46"/>
    </location>
</feature>
<dbReference type="Proteomes" id="UP000499080">
    <property type="component" value="Unassembled WGS sequence"/>
</dbReference>
<organism evidence="1 2">
    <name type="scientific">Araneus ventricosus</name>
    <name type="common">Orbweaver spider</name>
    <name type="synonym">Epeira ventricosa</name>
    <dbReference type="NCBI Taxonomy" id="182803"/>
    <lineage>
        <taxon>Eukaryota</taxon>
        <taxon>Metazoa</taxon>
        <taxon>Ecdysozoa</taxon>
        <taxon>Arthropoda</taxon>
        <taxon>Chelicerata</taxon>
        <taxon>Arachnida</taxon>
        <taxon>Araneae</taxon>
        <taxon>Araneomorphae</taxon>
        <taxon>Entelegynae</taxon>
        <taxon>Araneoidea</taxon>
        <taxon>Araneidae</taxon>
        <taxon>Araneus</taxon>
    </lineage>
</organism>
<evidence type="ECO:0000313" key="1">
    <source>
        <dbReference type="EMBL" id="GBO23660.1"/>
    </source>
</evidence>
<proteinExistence type="predicted"/>
<dbReference type="EMBL" id="BGPR01046710">
    <property type="protein sequence ID" value="GBO23660.1"/>
    <property type="molecule type" value="Genomic_DNA"/>
</dbReference>
<accession>A0A4Y2VJ48</accession>
<name>A0A4Y2VJ48_ARAVE</name>
<reference evidence="1 2" key="1">
    <citation type="journal article" date="2019" name="Sci. Rep.">
        <title>Orb-weaving spider Araneus ventricosus genome elucidates the spidroin gene catalogue.</title>
        <authorList>
            <person name="Kono N."/>
            <person name="Nakamura H."/>
            <person name="Ohtoshi R."/>
            <person name="Moran D.A.P."/>
            <person name="Shinohara A."/>
            <person name="Yoshida Y."/>
            <person name="Fujiwara M."/>
            <person name="Mori M."/>
            <person name="Tomita M."/>
            <person name="Arakawa K."/>
        </authorList>
    </citation>
    <scope>NUCLEOTIDE SEQUENCE [LARGE SCALE GENOMIC DNA]</scope>
</reference>
<evidence type="ECO:0000313" key="2">
    <source>
        <dbReference type="Proteomes" id="UP000499080"/>
    </source>
</evidence>
<sequence length="46" mass="5100">MTSWIKHPPAGVVPTSTDWPIGFRVHKDGRGKGLVWCGILGRRCLL</sequence>